<keyword evidence="2" id="KW-0862">Zinc</keyword>
<keyword evidence="9" id="KW-1185">Reference proteome</keyword>
<feature type="compositionally biased region" description="Polar residues" evidence="7">
    <location>
        <begin position="84"/>
        <end position="99"/>
    </location>
</feature>
<gene>
    <name evidence="8" type="ORF">QQZ08_009755</name>
</gene>
<evidence type="ECO:0000256" key="1">
    <source>
        <dbReference type="ARBA" id="ARBA00022723"/>
    </source>
</evidence>
<dbReference type="InterPro" id="IPR051615">
    <property type="entry name" value="Transcr_Regulatory_Elem"/>
</dbReference>
<organism evidence="8 9">
    <name type="scientific">Neonectria magnoliae</name>
    <dbReference type="NCBI Taxonomy" id="2732573"/>
    <lineage>
        <taxon>Eukaryota</taxon>
        <taxon>Fungi</taxon>
        <taxon>Dikarya</taxon>
        <taxon>Ascomycota</taxon>
        <taxon>Pezizomycotina</taxon>
        <taxon>Sordariomycetes</taxon>
        <taxon>Hypocreomycetidae</taxon>
        <taxon>Hypocreales</taxon>
        <taxon>Nectriaceae</taxon>
        <taxon>Neonectria</taxon>
    </lineage>
</organism>
<evidence type="ECO:0000256" key="5">
    <source>
        <dbReference type="ARBA" id="ARBA00023163"/>
    </source>
</evidence>
<evidence type="ECO:0000256" key="7">
    <source>
        <dbReference type="SAM" id="MobiDB-lite"/>
    </source>
</evidence>
<keyword evidence="5" id="KW-0804">Transcription</keyword>
<dbReference type="PANTHER" id="PTHR31313">
    <property type="entry name" value="TY1 ENHANCER ACTIVATOR"/>
    <property type="match status" value="1"/>
</dbReference>
<evidence type="ECO:0000313" key="9">
    <source>
        <dbReference type="Proteomes" id="UP001498421"/>
    </source>
</evidence>
<protein>
    <submittedName>
        <fullName evidence="8">Uncharacterized protein</fullName>
    </submittedName>
</protein>
<keyword evidence="3" id="KW-0805">Transcription regulation</keyword>
<evidence type="ECO:0000256" key="4">
    <source>
        <dbReference type="ARBA" id="ARBA00023125"/>
    </source>
</evidence>
<dbReference type="CDD" id="cd12148">
    <property type="entry name" value="fungal_TF_MHR"/>
    <property type="match status" value="1"/>
</dbReference>
<evidence type="ECO:0000256" key="3">
    <source>
        <dbReference type="ARBA" id="ARBA00023015"/>
    </source>
</evidence>
<sequence length="314" mass="34676">MPEDEQVALIKVLGHLKLTHTYANKDASAKAQSNTAASPNHSPCLDNEAEHSPMNPEQNSDNVTAPPRLASGTLATWDKLSESVPPSSAASKQRVNNPPRSDYLHLVEQPTPEDHIESTIPPPNWSWINPEDPGIGFQPAFPLDADALGDMLNFPTTASDDMREIIRLPSGPQDPDEGVSDTESTEALVDQLSERIGSLQIGPGGQVRYYGPTSNFNLVDMPAPDNLTVHRTIRNDGQEYLDRLGMGKVVPFELEEHLVNLYFAWQDPAFHVVNRAMFEAAKASWVEREEDTPYYSEALQNAMLVAVPKEPKNY</sequence>
<reference evidence="8 9" key="1">
    <citation type="journal article" date="2025" name="Microbiol. Resour. Announc.">
        <title>Draft genome sequences for Neonectria magnoliae and Neonectria punicea, canker pathogens of Liriodendron tulipifera and Acer saccharum in West Virginia.</title>
        <authorList>
            <person name="Petronek H.M."/>
            <person name="Kasson M.T."/>
            <person name="Metheny A.M."/>
            <person name="Stauder C.M."/>
            <person name="Lovett B."/>
            <person name="Lynch S.C."/>
            <person name="Garnas J.R."/>
            <person name="Kasson L.R."/>
            <person name="Stajich J.E."/>
        </authorList>
    </citation>
    <scope>NUCLEOTIDE SEQUENCE [LARGE SCALE GENOMIC DNA]</scope>
    <source>
        <strain evidence="8 9">NRRL 64651</strain>
    </source>
</reference>
<comment type="caution">
    <text evidence="8">The sequence shown here is derived from an EMBL/GenBank/DDBJ whole genome shotgun (WGS) entry which is preliminary data.</text>
</comment>
<feature type="compositionally biased region" description="Polar residues" evidence="7">
    <location>
        <begin position="30"/>
        <end position="41"/>
    </location>
</feature>
<keyword evidence="1" id="KW-0479">Metal-binding</keyword>
<dbReference type="EMBL" id="JAZAVK010000115">
    <property type="protein sequence ID" value="KAK7421877.1"/>
    <property type="molecule type" value="Genomic_DNA"/>
</dbReference>
<feature type="region of interest" description="Disordered" evidence="7">
    <location>
        <begin position="27"/>
        <end position="103"/>
    </location>
</feature>
<evidence type="ECO:0000256" key="6">
    <source>
        <dbReference type="ARBA" id="ARBA00023242"/>
    </source>
</evidence>
<dbReference type="Proteomes" id="UP001498421">
    <property type="component" value="Unassembled WGS sequence"/>
</dbReference>
<accession>A0ABR1HM37</accession>
<dbReference type="PANTHER" id="PTHR31313:SF77">
    <property type="entry name" value="ZN(II)2CYS6 TRANSCRIPTION FACTOR (EUROFUNG)"/>
    <property type="match status" value="1"/>
</dbReference>
<keyword evidence="4" id="KW-0238">DNA-binding</keyword>
<proteinExistence type="predicted"/>
<name>A0ABR1HM37_9HYPO</name>
<keyword evidence="6" id="KW-0539">Nucleus</keyword>
<evidence type="ECO:0000256" key="2">
    <source>
        <dbReference type="ARBA" id="ARBA00022833"/>
    </source>
</evidence>
<evidence type="ECO:0000313" key="8">
    <source>
        <dbReference type="EMBL" id="KAK7421877.1"/>
    </source>
</evidence>